<gene>
    <name evidence="2" type="ORF">FTUN_4725</name>
</gene>
<dbReference type="EMBL" id="CP053452">
    <property type="protein sequence ID" value="QJW97160.1"/>
    <property type="molecule type" value="Genomic_DNA"/>
</dbReference>
<proteinExistence type="predicted"/>
<protein>
    <submittedName>
        <fullName evidence="2">Uncharacterized protein</fullName>
    </submittedName>
</protein>
<feature type="signal peptide" evidence="1">
    <location>
        <begin position="1"/>
        <end position="20"/>
    </location>
</feature>
<keyword evidence="1" id="KW-0732">Signal</keyword>
<dbReference type="Proteomes" id="UP000503447">
    <property type="component" value="Chromosome"/>
</dbReference>
<evidence type="ECO:0000256" key="1">
    <source>
        <dbReference type="SAM" id="SignalP"/>
    </source>
</evidence>
<organism evidence="2 3">
    <name type="scientific">Frigoriglobus tundricola</name>
    <dbReference type="NCBI Taxonomy" id="2774151"/>
    <lineage>
        <taxon>Bacteria</taxon>
        <taxon>Pseudomonadati</taxon>
        <taxon>Planctomycetota</taxon>
        <taxon>Planctomycetia</taxon>
        <taxon>Gemmatales</taxon>
        <taxon>Gemmataceae</taxon>
        <taxon>Frigoriglobus</taxon>
    </lineage>
</organism>
<evidence type="ECO:0000313" key="2">
    <source>
        <dbReference type="EMBL" id="QJW97160.1"/>
    </source>
</evidence>
<accession>A0A6M5YUR8</accession>
<feature type="chain" id="PRO_5026768284" evidence="1">
    <location>
        <begin position="21"/>
        <end position="65"/>
    </location>
</feature>
<keyword evidence="3" id="KW-1185">Reference proteome</keyword>
<evidence type="ECO:0000313" key="3">
    <source>
        <dbReference type="Proteomes" id="UP000503447"/>
    </source>
</evidence>
<reference evidence="3" key="1">
    <citation type="submission" date="2020-05" db="EMBL/GenBank/DDBJ databases">
        <title>Frigoriglobus tundricola gen. nov., sp. nov., a psychrotolerant cellulolytic planctomycete of the family Gemmataceae with two divergent copies of 16S rRNA gene.</title>
        <authorList>
            <person name="Kulichevskaya I.S."/>
            <person name="Ivanova A.A."/>
            <person name="Naumoff D.G."/>
            <person name="Beletsky A.V."/>
            <person name="Rijpstra W.I.C."/>
            <person name="Sinninghe Damste J.S."/>
            <person name="Mardanov A.V."/>
            <person name="Ravin N.V."/>
            <person name="Dedysh S.N."/>
        </authorList>
    </citation>
    <scope>NUCLEOTIDE SEQUENCE [LARGE SCALE GENOMIC DNA]</scope>
    <source>
        <strain evidence="3">PL17</strain>
    </source>
</reference>
<dbReference type="RefSeq" id="WP_171472585.1">
    <property type="nucleotide sequence ID" value="NZ_CP053452.2"/>
</dbReference>
<dbReference type="KEGG" id="ftj:FTUN_4725"/>
<name>A0A6M5YUR8_9BACT</name>
<sequence length="65" mass="7134">MLRLTFSLLAAYVVATPAAAQIDGLEREPINYKTATAENAITALQRRINDRQVKCTHPADHVIDG</sequence>
<dbReference type="AlphaFoldDB" id="A0A6M5YUR8"/>